<dbReference type="Proteomes" id="UP000548476">
    <property type="component" value="Unassembled WGS sequence"/>
</dbReference>
<comment type="caution">
    <text evidence="1">The sequence shown here is derived from an EMBL/GenBank/DDBJ whole genome shotgun (WGS) entry which is preliminary data.</text>
</comment>
<proteinExistence type="predicted"/>
<protein>
    <submittedName>
        <fullName evidence="1">Uncharacterized protein</fullName>
    </submittedName>
</protein>
<sequence length="152" mass="17563">MDVIRFHIENRRPRYEVSDPAYTALGVWLVMDVGHSATMCLDALAIVDDTLHQREAEEWEGEGFHVDVSLDGVSLRNMYNPDQQGEYPLDFVRQTLERYWAFVIGLPGDPQVTRLYRPDLPEWQADLLEWEAAWKRPHPYRGRLGIPVSGPA</sequence>
<evidence type="ECO:0000313" key="2">
    <source>
        <dbReference type="Proteomes" id="UP000548476"/>
    </source>
</evidence>
<organism evidence="1 2">
    <name type="scientific">Phytomonospora endophytica</name>
    <dbReference type="NCBI Taxonomy" id="714109"/>
    <lineage>
        <taxon>Bacteria</taxon>
        <taxon>Bacillati</taxon>
        <taxon>Actinomycetota</taxon>
        <taxon>Actinomycetes</taxon>
        <taxon>Micromonosporales</taxon>
        <taxon>Micromonosporaceae</taxon>
        <taxon>Phytomonospora</taxon>
    </lineage>
</organism>
<keyword evidence="2" id="KW-1185">Reference proteome</keyword>
<name>A0A841FN00_9ACTN</name>
<accession>A0A841FN00</accession>
<reference evidence="1 2" key="1">
    <citation type="submission" date="2020-08" db="EMBL/GenBank/DDBJ databases">
        <title>Genomic Encyclopedia of Type Strains, Phase IV (KMG-IV): sequencing the most valuable type-strain genomes for metagenomic binning, comparative biology and taxonomic classification.</title>
        <authorList>
            <person name="Goeker M."/>
        </authorList>
    </citation>
    <scope>NUCLEOTIDE SEQUENCE [LARGE SCALE GENOMIC DNA]</scope>
    <source>
        <strain evidence="1 2">YIM 65646</strain>
    </source>
</reference>
<dbReference type="AlphaFoldDB" id="A0A841FN00"/>
<dbReference type="EMBL" id="JACHGT010000005">
    <property type="protein sequence ID" value="MBB6034597.1"/>
    <property type="molecule type" value="Genomic_DNA"/>
</dbReference>
<gene>
    <name evidence="1" type="ORF">HNR73_002451</name>
</gene>
<dbReference type="RefSeq" id="WP_184787482.1">
    <property type="nucleotide sequence ID" value="NZ_BONT01000110.1"/>
</dbReference>
<evidence type="ECO:0000313" key="1">
    <source>
        <dbReference type="EMBL" id="MBB6034597.1"/>
    </source>
</evidence>